<dbReference type="GO" id="GO:0005886">
    <property type="term" value="C:plasma membrane"/>
    <property type="evidence" value="ECO:0007669"/>
    <property type="project" value="TreeGrafter"/>
</dbReference>
<dbReference type="STRING" id="1890364.A0A2P6N838"/>
<dbReference type="EMBL" id="MDYQ01000160">
    <property type="protein sequence ID" value="PRP80127.1"/>
    <property type="molecule type" value="Genomic_DNA"/>
</dbReference>
<feature type="transmembrane region" description="Helical" evidence="6">
    <location>
        <begin position="204"/>
        <end position="223"/>
    </location>
</feature>
<evidence type="ECO:0000313" key="9">
    <source>
        <dbReference type="Proteomes" id="UP000241769"/>
    </source>
</evidence>
<dbReference type="Pfam" id="PF07690">
    <property type="entry name" value="MFS_1"/>
    <property type="match status" value="1"/>
</dbReference>
<gene>
    <name evidence="8" type="ORF">PROFUN_12210</name>
</gene>
<protein>
    <submittedName>
        <fullName evidence="8">Polyamine transporter</fullName>
    </submittedName>
</protein>
<keyword evidence="2" id="KW-0813">Transport</keyword>
<organism evidence="8 9">
    <name type="scientific">Planoprotostelium fungivorum</name>
    <dbReference type="NCBI Taxonomy" id="1890364"/>
    <lineage>
        <taxon>Eukaryota</taxon>
        <taxon>Amoebozoa</taxon>
        <taxon>Evosea</taxon>
        <taxon>Variosea</taxon>
        <taxon>Cavosteliida</taxon>
        <taxon>Cavosteliaceae</taxon>
        <taxon>Planoprotostelium</taxon>
    </lineage>
</organism>
<accession>A0A2P6N838</accession>
<dbReference type="PANTHER" id="PTHR23502:SF132">
    <property type="entry name" value="POLYAMINE TRANSPORTER 2-RELATED"/>
    <property type="match status" value="1"/>
</dbReference>
<keyword evidence="4 6" id="KW-1133">Transmembrane helix</keyword>
<dbReference type="InterPro" id="IPR020846">
    <property type="entry name" value="MFS_dom"/>
</dbReference>
<feature type="transmembrane region" description="Helical" evidence="6">
    <location>
        <begin position="48"/>
        <end position="72"/>
    </location>
</feature>
<evidence type="ECO:0000313" key="8">
    <source>
        <dbReference type="EMBL" id="PRP80127.1"/>
    </source>
</evidence>
<proteinExistence type="predicted"/>
<dbReference type="Proteomes" id="UP000241769">
    <property type="component" value="Unassembled WGS sequence"/>
</dbReference>
<comment type="subcellular location">
    <subcellularLocation>
        <location evidence="1">Membrane</location>
        <topology evidence="1">Multi-pass membrane protein</topology>
    </subcellularLocation>
</comment>
<name>A0A2P6N838_9EUKA</name>
<evidence type="ECO:0000256" key="3">
    <source>
        <dbReference type="ARBA" id="ARBA00022692"/>
    </source>
</evidence>
<dbReference type="InterPro" id="IPR036259">
    <property type="entry name" value="MFS_trans_sf"/>
</dbReference>
<dbReference type="InParanoid" id="A0A2P6N838"/>
<evidence type="ECO:0000259" key="7">
    <source>
        <dbReference type="PROSITE" id="PS50850"/>
    </source>
</evidence>
<dbReference type="Gene3D" id="1.20.1250.20">
    <property type="entry name" value="MFS general substrate transporter like domains"/>
    <property type="match status" value="1"/>
</dbReference>
<evidence type="ECO:0000256" key="2">
    <source>
        <dbReference type="ARBA" id="ARBA00022448"/>
    </source>
</evidence>
<keyword evidence="5 6" id="KW-0472">Membrane</keyword>
<feature type="domain" description="Major facilitator superfamily (MFS) profile" evidence="7">
    <location>
        <begin position="46"/>
        <end position="474"/>
    </location>
</feature>
<dbReference type="GO" id="GO:0022857">
    <property type="term" value="F:transmembrane transporter activity"/>
    <property type="evidence" value="ECO:0007669"/>
    <property type="project" value="InterPro"/>
</dbReference>
<evidence type="ECO:0000256" key="5">
    <source>
        <dbReference type="ARBA" id="ARBA00023136"/>
    </source>
</evidence>
<keyword evidence="9" id="KW-1185">Reference proteome</keyword>
<dbReference type="InterPro" id="IPR011701">
    <property type="entry name" value="MFS"/>
</dbReference>
<dbReference type="SUPFAM" id="SSF103473">
    <property type="entry name" value="MFS general substrate transporter"/>
    <property type="match status" value="1"/>
</dbReference>
<feature type="transmembrane region" description="Helical" evidence="6">
    <location>
        <begin position="84"/>
        <end position="104"/>
    </location>
</feature>
<keyword evidence="3 6" id="KW-0812">Transmembrane</keyword>
<evidence type="ECO:0000256" key="4">
    <source>
        <dbReference type="ARBA" id="ARBA00022989"/>
    </source>
</evidence>
<feature type="transmembrane region" description="Helical" evidence="6">
    <location>
        <begin position="172"/>
        <end position="192"/>
    </location>
</feature>
<sequence length="714" mass="79889">MHVRGDSLKNRGERLMLICRLSHTDPYLVAFENGDVRDPYNWPLWRKLYATVGIVAISFSTCVASGTFSGAAEAVQTEFGVSSIATTMVTALFLLGYAFGPLFMSPLSNRYGRKPIYLITWGLFVLFQIPLALAPNYATLLIFQILAGVISSVPLVNTSGSIEDIFNSLDSSWPFVFQGAAACIGPSVGAPISAYICLSLGWRWIFWIQMIFLGLIFLFLLSMPETSAEKLLKDMADRKNRETNSNLYHNGKKEVPLWMAIRFSCTTPFKLLFSDHVLALASFVRAYDLGVQYLFLESYLFVFGDNYDWDIGKTYSMQWFLVFSRAIPIALFPIQHRIYSNRAQKLGGVEIPEDRLLWAIPSTVVLPIGLFWFAWTSYPSVSWVAPALAGIPIGIANTIIDIAMTNYIGDIYTIQAPTANAASTFCYSVASFALPVAGTYVYPAMNYRWAGTLLAFIACGIPIVTVYFFWKGGEIRQRRELKEGKRSSRLELFVLGLGITNQEEKDEERAKEEGEAETNHVVRDTCSCWFSLRGILHGMSIATFNVLIHFQLAPIIQSRSKKNRLTSQLRTGFSVGPSPISKSNSLLSLRITGVREVLRILDSRVIGSHDIHGLFRQMGLMERLAEAQSSKLVCQTSHHPDREMKGLKNIMESGVRSPLEKPTRHNVGKIRQTKFKVDAPNLSIVSTHSIIPSISPNGRSSVAYVWHSNILRRI</sequence>
<reference evidence="8 9" key="1">
    <citation type="journal article" date="2018" name="Genome Biol. Evol.">
        <title>Multiple Roots of Fruiting Body Formation in Amoebozoa.</title>
        <authorList>
            <person name="Hillmann F."/>
            <person name="Forbes G."/>
            <person name="Novohradska S."/>
            <person name="Ferling I."/>
            <person name="Riege K."/>
            <person name="Groth M."/>
            <person name="Westermann M."/>
            <person name="Marz M."/>
            <person name="Spaller T."/>
            <person name="Winckler T."/>
            <person name="Schaap P."/>
            <person name="Glockner G."/>
        </authorList>
    </citation>
    <scope>NUCLEOTIDE SEQUENCE [LARGE SCALE GENOMIC DNA]</scope>
    <source>
        <strain evidence="8 9">Jena</strain>
    </source>
</reference>
<feature type="transmembrane region" description="Helical" evidence="6">
    <location>
        <begin position="316"/>
        <end position="334"/>
    </location>
</feature>
<comment type="caution">
    <text evidence="8">The sequence shown here is derived from an EMBL/GenBank/DDBJ whole genome shotgun (WGS) entry which is preliminary data.</text>
</comment>
<feature type="transmembrane region" description="Helical" evidence="6">
    <location>
        <begin position="355"/>
        <end position="375"/>
    </location>
</feature>
<evidence type="ECO:0000256" key="1">
    <source>
        <dbReference type="ARBA" id="ARBA00004141"/>
    </source>
</evidence>
<feature type="transmembrane region" description="Helical" evidence="6">
    <location>
        <begin position="381"/>
        <end position="404"/>
    </location>
</feature>
<feature type="transmembrane region" description="Helical" evidence="6">
    <location>
        <begin position="116"/>
        <end position="134"/>
    </location>
</feature>
<feature type="transmembrane region" description="Helical" evidence="6">
    <location>
        <begin position="425"/>
        <end position="443"/>
    </location>
</feature>
<feature type="transmembrane region" description="Helical" evidence="6">
    <location>
        <begin position="449"/>
        <end position="470"/>
    </location>
</feature>
<dbReference type="PROSITE" id="PS50850">
    <property type="entry name" value="MFS"/>
    <property type="match status" value="1"/>
</dbReference>
<dbReference type="OrthoDB" id="9986881at2759"/>
<feature type="transmembrane region" description="Helical" evidence="6">
    <location>
        <begin position="140"/>
        <end position="160"/>
    </location>
</feature>
<evidence type="ECO:0000256" key="6">
    <source>
        <dbReference type="SAM" id="Phobius"/>
    </source>
</evidence>
<dbReference type="AlphaFoldDB" id="A0A2P6N838"/>
<dbReference type="PANTHER" id="PTHR23502">
    <property type="entry name" value="MAJOR FACILITATOR SUPERFAMILY"/>
    <property type="match status" value="1"/>
</dbReference>